<dbReference type="SUPFAM" id="SSF48179">
    <property type="entry name" value="6-phosphogluconate dehydrogenase C-terminal domain-like"/>
    <property type="match status" value="1"/>
</dbReference>
<evidence type="ECO:0000313" key="6">
    <source>
        <dbReference type="Proteomes" id="UP001610446"/>
    </source>
</evidence>
<dbReference type="PANTHER" id="PTHR22981:SF81">
    <property type="entry name" value="DEHYDROGENASE, PUTATIVE-RELATED"/>
    <property type="match status" value="1"/>
</dbReference>
<dbReference type="PANTHER" id="PTHR22981">
    <property type="entry name" value="3-HYDROXYISOBUTYRATE DEHYDROGENASE-RELATED"/>
    <property type="match status" value="1"/>
</dbReference>
<evidence type="ECO:0000256" key="2">
    <source>
        <dbReference type="ARBA" id="ARBA00023027"/>
    </source>
</evidence>
<dbReference type="InterPro" id="IPR008927">
    <property type="entry name" value="6-PGluconate_DH-like_C_sf"/>
</dbReference>
<dbReference type="Pfam" id="PF14833">
    <property type="entry name" value="NAD_binding_11"/>
    <property type="match status" value="1"/>
</dbReference>
<dbReference type="InterPro" id="IPR013328">
    <property type="entry name" value="6PGD_dom2"/>
</dbReference>
<dbReference type="Proteomes" id="UP001610446">
    <property type="component" value="Unassembled WGS sequence"/>
</dbReference>
<sequence>MGFHMATNIRRAMAPSGTLVINDMNRAACEKFQTELGHIGPIKIASTAKEVATLSKTVITMVPTGFHSRSVFLEGANSIINAPADGDRLILECSTIDMKTCKEVAQKVMHAGLGRYIDAPVSGGVSGAKRGSLSFMAGCASPSPGATDSMEARAHAMMSIMGDPNKVFYTEKLGTGLAAKIVNNYIACCTTLATAEAMSIGVRSGIEPDTLFRIIKASSGNSWHLDFNPCMPDMVATAPSSNGFAPSFPPFLAVKDLNLGIEAGKDVGIVPRCAEAACQTFKEAAEHPRYKIYKHSDNQTTESFIYASHVLV</sequence>
<dbReference type="Pfam" id="PF03446">
    <property type="entry name" value="NAD_binding_2"/>
    <property type="match status" value="1"/>
</dbReference>
<comment type="caution">
    <text evidence="5">The sequence shown here is derived from an EMBL/GenBank/DDBJ whole genome shotgun (WGS) entry which is preliminary data.</text>
</comment>
<dbReference type="PIRSF" id="PIRSF000103">
    <property type="entry name" value="HIBADH"/>
    <property type="match status" value="1"/>
</dbReference>
<dbReference type="InterPro" id="IPR006115">
    <property type="entry name" value="6PGDH_NADP-bd"/>
</dbReference>
<dbReference type="SUPFAM" id="SSF51735">
    <property type="entry name" value="NAD(P)-binding Rossmann-fold domains"/>
    <property type="match status" value="1"/>
</dbReference>
<dbReference type="Gene3D" id="3.40.50.720">
    <property type="entry name" value="NAD(P)-binding Rossmann-like Domain"/>
    <property type="match status" value="1"/>
</dbReference>
<dbReference type="EMBL" id="JBFXLU010000084">
    <property type="protein sequence ID" value="KAL2844111.1"/>
    <property type="molecule type" value="Genomic_DNA"/>
</dbReference>
<dbReference type="Gene3D" id="1.10.1040.10">
    <property type="entry name" value="N-(1-d-carboxylethyl)-l-norvaline Dehydrogenase, domain 2"/>
    <property type="match status" value="1"/>
</dbReference>
<protein>
    <submittedName>
        <fullName evidence="5">6-phosphogluconate dehydrogenase</fullName>
    </submittedName>
</protein>
<feature type="domain" description="3-hydroxyisobutyrate dehydrogenase-like NAD-binding" evidence="4">
    <location>
        <begin position="174"/>
        <end position="287"/>
    </location>
</feature>
<keyword evidence="2" id="KW-0520">NAD</keyword>
<keyword evidence="6" id="KW-1185">Reference proteome</keyword>
<organism evidence="5 6">
    <name type="scientific">Aspergillus pseudoustus</name>
    <dbReference type="NCBI Taxonomy" id="1810923"/>
    <lineage>
        <taxon>Eukaryota</taxon>
        <taxon>Fungi</taxon>
        <taxon>Dikarya</taxon>
        <taxon>Ascomycota</taxon>
        <taxon>Pezizomycotina</taxon>
        <taxon>Eurotiomycetes</taxon>
        <taxon>Eurotiomycetidae</taxon>
        <taxon>Eurotiales</taxon>
        <taxon>Aspergillaceae</taxon>
        <taxon>Aspergillus</taxon>
        <taxon>Aspergillus subgen. Nidulantes</taxon>
    </lineage>
</organism>
<feature type="domain" description="6-phosphogluconate dehydrogenase NADP-binding" evidence="3">
    <location>
        <begin position="1"/>
        <end position="141"/>
    </location>
</feature>
<keyword evidence="1" id="KW-0560">Oxidoreductase</keyword>
<evidence type="ECO:0000259" key="3">
    <source>
        <dbReference type="Pfam" id="PF03446"/>
    </source>
</evidence>
<gene>
    <name evidence="5" type="ORF">BJY01DRAFT_235451</name>
</gene>
<evidence type="ECO:0000256" key="1">
    <source>
        <dbReference type="ARBA" id="ARBA00023002"/>
    </source>
</evidence>
<evidence type="ECO:0000259" key="4">
    <source>
        <dbReference type="Pfam" id="PF14833"/>
    </source>
</evidence>
<reference evidence="5 6" key="1">
    <citation type="submission" date="2024-07" db="EMBL/GenBank/DDBJ databases">
        <title>Section-level genome sequencing and comparative genomics of Aspergillus sections Usti and Cavernicolus.</title>
        <authorList>
            <consortium name="Lawrence Berkeley National Laboratory"/>
            <person name="Nybo J.L."/>
            <person name="Vesth T.C."/>
            <person name="Theobald S."/>
            <person name="Frisvad J.C."/>
            <person name="Larsen T.O."/>
            <person name="Kjaerboelling I."/>
            <person name="Rothschild-Mancinelli K."/>
            <person name="Lyhne E.K."/>
            <person name="Kogle M.E."/>
            <person name="Barry K."/>
            <person name="Clum A."/>
            <person name="Na H."/>
            <person name="Ledsgaard L."/>
            <person name="Lin J."/>
            <person name="Lipzen A."/>
            <person name="Kuo A."/>
            <person name="Riley R."/>
            <person name="Mondo S."/>
            <person name="Labutti K."/>
            <person name="Haridas S."/>
            <person name="Pangalinan J."/>
            <person name="Salamov A.A."/>
            <person name="Simmons B.A."/>
            <person name="Magnuson J.K."/>
            <person name="Chen J."/>
            <person name="Drula E."/>
            <person name="Henrissat B."/>
            <person name="Wiebenga A."/>
            <person name="Lubbers R.J."/>
            <person name="Gomes A.C."/>
            <person name="Makela M.R."/>
            <person name="Stajich J."/>
            <person name="Grigoriev I.V."/>
            <person name="Mortensen U.H."/>
            <person name="De Vries R.P."/>
            <person name="Baker S.E."/>
            <person name="Andersen M.R."/>
        </authorList>
    </citation>
    <scope>NUCLEOTIDE SEQUENCE [LARGE SCALE GENOMIC DNA]</scope>
    <source>
        <strain evidence="5 6">CBS 123904</strain>
    </source>
</reference>
<dbReference type="InterPro" id="IPR015815">
    <property type="entry name" value="HIBADH-related"/>
</dbReference>
<name>A0ABR4JVQ8_9EURO</name>
<dbReference type="InterPro" id="IPR029154">
    <property type="entry name" value="HIBADH-like_NADP-bd"/>
</dbReference>
<proteinExistence type="predicted"/>
<accession>A0ABR4JVQ8</accession>
<evidence type="ECO:0000313" key="5">
    <source>
        <dbReference type="EMBL" id="KAL2844111.1"/>
    </source>
</evidence>
<dbReference type="InterPro" id="IPR036291">
    <property type="entry name" value="NAD(P)-bd_dom_sf"/>
</dbReference>